<accession>A0A5K1D651</accession>
<dbReference type="AlphaFoldDB" id="A0A5K1D651"/>
<reference evidence="1" key="1">
    <citation type="submission" date="2019-09" db="EMBL/GenBank/DDBJ databases">
        <authorList>
            <person name="Zhang L."/>
        </authorList>
    </citation>
    <scope>NUCLEOTIDE SEQUENCE</scope>
</reference>
<name>A0A5K1D651_9MAGN</name>
<proteinExistence type="predicted"/>
<organism evidence="1">
    <name type="scientific">Nymphaea colorata</name>
    <name type="common">pocket water lily</name>
    <dbReference type="NCBI Taxonomy" id="210225"/>
    <lineage>
        <taxon>Eukaryota</taxon>
        <taxon>Viridiplantae</taxon>
        <taxon>Streptophyta</taxon>
        <taxon>Embryophyta</taxon>
        <taxon>Tracheophyta</taxon>
        <taxon>Spermatophyta</taxon>
        <taxon>Magnoliopsida</taxon>
        <taxon>Nymphaeales</taxon>
        <taxon>Nymphaeaceae</taxon>
        <taxon>Nymphaea</taxon>
    </lineage>
</organism>
<protein>
    <submittedName>
        <fullName evidence="1">Uncharacterized protein</fullName>
    </submittedName>
</protein>
<dbReference type="Gramene" id="NC5G0057390.1">
    <property type="protein sequence ID" value="NC5G0057390.1:cds"/>
    <property type="gene ID" value="NC5G0057390"/>
</dbReference>
<gene>
    <name evidence="1" type="ORF">NYM_LOCUS19179</name>
</gene>
<sequence length="61" mass="7096">MWIGEFATRVKKKMQPSTTPYAHGYDKAFDICSIYLNMTYDERGERKKRGLISGETQMGMK</sequence>
<evidence type="ECO:0000313" key="1">
    <source>
        <dbReference type="EMBL" id="VVW36290.1"/>
    </source>
</evidence>
<dbReference type="EMBL" id="LR721783">
    <property type="protein sequence ID" value="VVW36290.1"/>
    <property type="molecule type" value="Genomic_DNA"/>
</dbReference>